<feature type="domain" description="Galectin" evidence="4">
    <location>
        <begin position="2798"/>
        <end position="2933"/>
    </location>
</feature>
<name>A0A9F7R5L7_ICTPU</name>
<feature type="domain" description="Galectin" evidence="4">
    <location>
        <begin position="1603"/>
        <end position="1738"/>
    </location>
</feature>
<evidence type="ECO:0000256" key="3">
    <source>
        <dbReference type="SAM" id="MobiDB-lite"/>
    </source>
</evidence>
<dbReference type="PANTHER" id="PTHR11346:SF32">
    <property type="entry name" value="GALECTIN-4"/>
    <property type="match status" value="1"/>
</dbReference>
<dbReference type="FunFam" id="2.60.120.200:FF:000124">
    <property type="entry name" value="Galectin-4"/>
    <property type="match status" value="7"/>
</dbReference>
<feature type="domain" description="Galectin" evidence="4">
    <location>
        <begin position="577"/>
        <end position="712"/>
    </location>
</feature>
<feature type="domain" description="Galectin" evidence="4">
    <location>
        <begin position="2459"/>
        <end position="2589"/>
    </location>
</feature>
<reference evidence="5" key="1">
    <citation type="journal article" date="2016" name="Nat. Commun.">
        <title>The channel catfish genome sequence provides insights into the evolution of scale formation in teleosts.</title>
        <authorList>
            <person name="Liu Z."/>
            <person name="Liu S."/>
            <person name="Yao J."/>
            <person name="Bao L."/>
            <person name="Zhang J."/>
            <person name="Li Y."/>
            <person name="Jiang C."/>
            <person name="Sun L."/>
            <person name="Wang R."/>
            <person name="Zhang Y."/>
            <person name="Zhou T."/>
            <person name="Zeng Q."/>
            <person name="Fu Q."/>
            <person name="Gao S."/>
            <person name="Li N."/>
            <person name="Koren S."/>
            <person name="Jiang Y."/>
            <person name="Zimin A."/>
            <person name="Xu P."/>
            <person name="Phillippy A.M."/>
            <person name="Geng X."/>
            <person name="Song L."/>
            <person name="Sun F."/>
            <person name="Li C."/>
            <person name="Wang X."/>
            <person name="Chen A."/>
            <person name="Jin Y."/>
            <person name="Yuan Z."/>
            <person name="Yang Y."/>
            <person name="Tan S."/>
            <person name="Peatman E."/>
            <person name="Lu J."/>
            <person name="Qin Z."/>
            <person name="Dunham R."/>
            <person name="Li Z."/>
            <person name="Sonstegard T."/>
            <person name="Feng J."/>
            <person name="Danzmann R.G."/>
            <person name="Schroeder S."/>
            <person name="Scheffler B."/>
            <person name="Duke M.V."/>
            <person name="Ballard L."/>
            <person name="Kucuktas H."/>
            <person name="Kaltenboeck L."/>
            <person name="Liu H."/>
            <person name="Armbruster J."/>
            <person name="Xie Y."/>
            <person name="Kirby M.L."/>
            <person name="Tian Y."/>
            <person name="Flanagan M.E."/>
            <person name="Mu W."/>
            <person name="Waldbieser G.C."/>
        </authorList>
    </citation>
    <scope>NUCLEOTIDE SEQUENCE [LARGE SCALE GENOMIC DNA]</scope>
    <source>
        <strain evidence="5">SDA103</strain>
    </source>
</reference>
<feature type="domain" description="Galectin" evidence="4">
    <location>
        <begin position="3137"/>
        <end position="3266"/>
    </location>
</feature>
<dbReference type="GO" id="GO:0030246">
    <property type="term" value="F:carbohydrate binding"/>
    <property type="evidence" value="ECO:0007669"/>
    <property type="project" value="UniProtKB-KW"/>
</dbReference>
<proteinExistence type="predicted"/>
<dbReference type="Gene3D" id="2.60.120.200">
    <property type="match status" value="20"/>
</dbReference>
<feature type="domain" description="Galectin" evidence="4">
    <location>
        <begin position="1091"/>
        <end position="1222"/>
    </location>
</feature>
<dbReference type="InterPro" id="IPR013320">
    <property type="entry name" value="ConA-like_dom_sf"/>
</dbReference>
<feature type="domain" description="Galectin" evidence="4">
    <location>
        <begin position="3307"/>
        <end position="3434"/>
    </location>
</feature>
<reference evidence="6" key="2">
    <citation type="submission" date="2025-08" db="UniProtKB">
        <authorList>
            <consortium name="RefSeq"/>
        </authorList>
    </citation>
    <scope>IDENTIFICATION</scope>
    <source>
        <tissue evidence="6">Blood</tissue>
    </source>
</reference>
<feature type="domain" description="Galectin" evidence="4">
    <location>
        <begin position="2117"/>
        <end position="2248"/>
    </location>
</feature>
<keyword evidence="2" id="KW-0677">Repeat</keyword>
<keyword evidence="1" id="KW-0430">Lectin</keyword>
<dbReference type="PANTHER" id="PTHR11346">
    <property type="entry name" value="GALECTIN"/>
    <property type="match status" value="1"/>
</dbReference>
<accession>A0A9F7R5L7</accession>
<organism evidence="5 6">
    <name type="scientific">Ictalurus punctatus</name>
    <name type="common">Channel catfish</name>
    <name type="synonym">Silurus punctatus</name>
    <dbReference type="NCBI Taxonomy" id="7998"/>
    <lineage>
        <taxon>Eukaryota</taxon>
        <taxon>Metazoa</taxon>
        <taxon>Chordata</taxon>
        <taxon>Craniata</taxon>
        <taxon>Vertebrata</taxon>
        <taxon>Euteleostomi</taxon>
        <taxon>Actinopterygii</taxon>
        <taxon>Neopterygii</taxon>
        <taxon>Teleostei</taxon>
        <taxon>Ostariophysi</taxon>
        <taxon>Siluriformes</taxon>
        <taxon>Ictaluridae</taxon>
        <taxon>Ictalurus</taxon>
    </lineage>
</organism>
<feature type="domain" description="Galectin" evidence="4">
    <location>
        <begin position="1433"/>
        <end position="1564"/>
    </location>
</feature>
<feature type="domain" description="Galectin" evidence="4">
    <location>
        <begin position="235"/>
        <end position="370"/>
    </location>
</feature>
<feature type="domain" description="Galectin" evidence="4">
    <location>
        <begin position="749"/>
        <end position="880"/>
    </location>
</feature>
<dbReference type="RefSeq" id="XP_053533827.1">
    <property type="nucleotide sequence ID" value="XM_053677852.1"/>
</dbReference>
<feature type="domain" description="Galectin" evidence="4">
    <location>
        <begin position="2287"/>
        <end position="2422"/>
    </location>
</feature>
<feature type="domain" description="Galectin" evidence="4">
    <location>
        <begin position="1261"/>
        <end position="1396"/>
    </location>
</feature>
<feature type="region of interest" description="Disordered" evidence="3">
    <location>
        <begin position="1"/>
        <end position="30"/>
    </location>
</feature>
<feature type="domain" description="Galectin" evidence="4">
    <location>
        <begin position="407"/>
        <end position="538"/>
    </location>
</feature>
<dbReference type="PROSITE" id="PS51304">
    <property type="entry name" value="GALECTIN"/>
    <property type="match status" value="20"/>
</dbReference>
<feature type="domain" description="Galectin" evidence="4">
    <location>
        <begin position="67"/>
        <end position="196"/>
    </location>
</feature>
<evidence type="ECO:0000256" key="2">
    <source>
        <dbReference type="ARBA" id="ARBA00022737"/>
    </source>
</evidence>
<feature type="domain" description="Galectin" evidence="4">
    <location>
        <begin position="2965"/>
        <end position="3100"/>
    </location>
</feature>
<dbReference type="InterPro" id="IPR044156">
    <property type="entry name" value="Galectin-like"/>
</dbReference>
<feature type="domain" description="Galectin" evidence="4">
    <location>
        <begin position="2631"/>
        <end position="2766"/>
    </location>
</feature>
<feature type="compositionally biased region" description="Basic residues" evidence="3">
    <location>
        <begin position="7"/>
        <end position="22"/>
    </location>
</feature>
<dbReference type="SMART" id="SM00908">
    <property type="entry name" value="Gal-bind_lectin"/>
    <property type="match status" value="20"/>
</dbReference>
<evidence type="ECO:0000259" key="4">
    <source>
        <dbReference type="PROSITE" id="PS51304"/>
    </source>
</evidence>
<dbReference type="SUPFAM" id="SSF49899">
    <property type="entry name" value="Concanavalin A-like lectins/glucanases"/>
    <property type="match status" value="20"/>
</dbReference>
<dbReference type="InterPro" id="IPR001079">
    <property type="entry name" value="Galectin_CRD"/>
</dbReference>
<dbReference type="GeneID" id="108264746"/>
<dbReference type="Pfam" id="PF00337">
    <property type="entry name" value="Gal-bind_lectin"/>
    <property type="match status" value="20"/>
</dbReference>
<dbReference type="CDD" id="cd00070">
    <property type="entry name" value="GLECT"/>
    <property type="match status" value="20"/>
</dbReference>
<feature type="domain" description="Galectin" evidence="4">
    <location>
        <begin position="1945"/>
        <end position="2080"/>
    </location>
</feature>
<dbReference type="Proteomes" id="UP000221080">
    <property type="component" value="Chromosome 4"/>
</dbReference>
<dbReference type="OrthoDB" id="6251307at2759"/>
<dbReference type="KEGG" id="ipu:108264746"/>
<evidence type="ECO:0000313" key="6">
    <source>
        <dbReference type="RefSeq" id="XP_053533827.1"/>
    </source>
</evidence>
<feature type="domain" description="Galectin" evidence="4">
    <location>
        <begin position="1775"/>
        <end position="1906"/>
    </location>
</feature>
<evidence type="ECO:0000313" key="5">
    <source>
        <dbReference type="Proteomes" id="UP000221080"/>
    </source>
</evidence>
<keyword evidence="5" id="KW-1185">Reference proteome</keyword>
<evidence type="ECO:0000256" key="1">
    <source>
        <dbReference type="ARBA" id="ARBA00022734"/>
    </source>
</evidence>
<dbReference type="SMART" id="SM00276">
    <property type="entry name" value="GLECT"/>
    <property type="match status" value="20"/>
</dbReference>
<feature type="domain" description="Galectin" evidence="4">
    <location>
        <begin position="919"/>
        <end position="1054"/>
    </location>
</feature>
<gene>
    <name evidence="6" type="primary">LOC108264746</name>
</gene>
<sequence length="3439" mass="378513">MSCGGRGRGRGRGRGHHEHSHHGSPGFEEEVQSFTGMAQSFFQGMGVTQLTIPPEVSNPVIQPSIPYVGPIAGGIRPGTRLHVEGTVPHNAKQFQINFKTGVKDADDVAFHFNPRFGHYVYMNNFRNGKWQKEELGPDKPFVKGQLFKLLFLINKDSYEVHVNGMKFYTFSHRIPFDMVTTLGIVGDVTIYWLGFEKWEVPSLFKESKVIMMGIGGWTYIPLVVSHLTSNPAIPFVCEIPAGKKQDIAVLFQGTVPANANLFDINFKTGPAEGDDVAFHYNPRIGHHTSLNSVRNGNWETEETAPDKPFTRGGAFIILVVINSEGYEVYVNGLRHCTFKHRIPLEKVTTVNVGGNVSLLVCGFIDSWSTTSSFKELKKITTTQGPTSSLTYMPFEISHPVSSPALPYVTKIPGGLKQDTAVFLQGTVLADAKNFVFNFKTGPSDGDDIAFHYRPYFGYHIVLNSFRNGSWEKDETAPDKPFTKGGAFQMFVAVSSVGYEVYVNGLKQCTFKHRIPLEKVSVVHLSGDVSLLICGLIHKWKSPSWIIKEKKTLLMGSGSSTFIPLEISDPISNPAVPYVAKIPQEIKQDIAVVFQGTVPADATSFAINFKTGPAEGDDVAFHYNPRIGHHTSLNSVRNGNWETEETVTDKPFTRGGAFIILVVINSEGYEVYVNGFRHCTFKHRIPLEKVTTVNVGGNVSLLVCGFIDSWSTTSSFKEVKKITTTQGPTSSLTYMPFEISHPVSSPALPYVTNIPGGLKQDTAVFLQGTVLADAKNFVFNFKTGPSDGDDIAFHYRPYFGYHIVLNSFRKGSWEKEETAPVKPFTKGGAFQMFVAITSVGYEVYVNGLKQCTFKHRIPLEKVSVVHLSGDVSLLICGLIHKWKSPSWIIKEKKTLLMGSGSSTFIPLEISDPISNPAVPYVAKIPQEIKQDIAVVFQGTVPADATSFAINFKTGPADGDDVAFHYNPRIGHHTSLNSVRNGNWETEETVTDKPFTRGGAFIILVVINSEGYEVYVNGFRHCTFKHRIPLEKVTTVNVGGNVSLLVGGFIDSWSTTSSFKEVKKITTTQGPTSSLTYMPFEISHPVSSPALPYVTKIPGGLKQDTAVFLQGTVLADAKNFVFNFKTGPSDGDDIAFHYRPYFGYHIVLNSFRNGSWEKDETAPDKPFTKGGAFQMFVAVSSVGYEVYVNGLKQCTFKHRIPLEKVSVVHLSGDVSLLICGLIHKWKSPSWIIKEKKTLLMGSGSSTFIPLEISDPISNPAVPYVAKIPQEIKQDIAVVFQGTVPADATSFAINFKTGPAEGDDVAFHYNPRIGHHTSLNSVRNGNWETEETVTDKPFTRGGAFIILVVINSEGYEVYVNGLRHCTFKHRIPLEKVTTVNVGGNVSLLVCGFIDSWSTTSSFKEVKKITTTQGPTSSLTYMPFEISHPVSSPALPYVTKIPGGLKQDTAVFLQGTVLADAKNFVFNFKTGPSDGDDIAFHYRPNFGYHTALNSFRNGSWEKEETAPDKPFTKGGAFQMFVAVTSVGYEVYVNGLKQCTFKHRIPLEKVSVVHLSGDVSLLICGLIHKWKSPSWIIKEKKTLLMGSGSSTFIPLEISDPISNPAVPYVAKIPQEIKQDIAVVFQGTVPADATSFAINFKTGPAEGDDVAFHYNPRIGHHTSLNSVRNGNWETEETAPDKPFTRGGAFIILVVINSEGYEVYVNGFRHCTFKHRIPLEKVTTVNVGGNVSLLVCGFIDSWSTTSSFKEVKKITTTQGPTSSLTYMPFEISHPVSSPALPYVTKIPGGLKQDTAVFLQGTVLADAKNFVFNFKTGPSDGDDIAFHYRPNFGYHTALNSFRNGSWEKEETAPDKPFTKGGAFQMFVAVTSVGYEVYVNGLKQCTFKHRIPLEKVSVVHLSGDVSLLICGLIHKWKSPSWIIKEKKTLLMGSGSSTFIPLEISDPISNPAVPYVAKIPQEIKQDIAVVFQGTVPADATSFAINFKTGPAEGDDVAFHYNPRIGHHTSLNSVRNGNWETEETVTDKPFTRGGAFIILVVINSEGYEVYVNGLRHCTFKHRIPLEKVTTVNVGGNVSLLVCGFIDSWSTTSSFKEVKKITTTQGPTSSLTYMPFEISHPVSSPALPYVTKIPGGLKQDTAVFLQGTVLADAKNFVFNFKTGPSDGDDIAFHYRPNFGYHTALNSFRNGSWEKEETAPDKPFTKGGAFQMFVAVTSVGYEVYVNGLKQCTFKHRIPLEKVSVVHLSGDVSLLICGLIHKWKSPSWIIKEKKTLLMGSGSSTFIPLEISDPISNPAVPYVAKIPQEIKQDIAVVFQGTVPADATSFAINFKTGPAEGDDVAFHYNPRIGHHTSLNSVRNGNWETEETVTDKPFTRGGAFIILVVINSEGYEVYVNGFRHCTFKHRIPLEKVTTVNVGGNVSLLVCGFIDSWSTTSSFKEVKKITTTQGPTSSLTYLPLEISHPVIYPALPYVVKVPGGIHQDKAVFFQGTVPANAKGFEINFKTGPADGDDIAFHYNPRIGHHTALNSVRNGNWETEETAPDKPFTAGQTFQLIVAINPEAYEVYVNGLRHCTFKHRIPLEQVSTVSIGGDLSNIICGLIHSWRSSSFFTELQKIAITEGTPTSVETTALNISHPITNPALPYVGKIPGGIQKDMAVFFQGTIPQDAKGFEINFKTGPADGDDIAFHYNPRIGHKTALNSVRNGNWETEETAPDKPFTTGQTFQLIVVINTEAYEVYVNGLRHCTFKHRIPLEKVSTLGIRGDLSNLICGFIHSWTTSSFFTELQQFAITDSSSTALNISHPITNPALPYVGKIPGGIQKDMAVFFQGTIPQDAKGFEINFKTGPADGDDIAFHYNPRIGHKTALNSVRNGNWETEETAPDKPFTAGQTFQLIVVINTEGYEVYVNGLRHCTFKHRIPLEKVSTLGIRGDLSNLICGFIHSWTTSSFFTELQQFAITDSSSTALNISHPITNPALPYVGKIPGGIQKDMAVFFQGTIPQDAKGFEINFKTGPADGDDIAFHYNPRIGHQTTLNSVRNGNWGTEETAPDKPFTAGQTYQLIVVINTEGYEVYVNGLRHCTFKHRIPLEKVSTLGIRGDLSNLICGFIHSWTTSSFFTELQQFAITEGSSISVETTTLDISQPMTKPAIPFVGKIPGGFKSDMAIYFEGTTPQDAKGFGISFKMGPAEGDDVAFHYNPRIGHHTSLNSFRNGNWETEETAPDKPFTRGGAFVILVVINSEGYEVYVNGVKHCLFKHRISLEQVSILGIQGDVLISTFGFIYNWSSSPIYKEIQKIQSKKSTTSTTITLEISQSISNPAIPYAGKIPVVVKPNMAVLVQGNVLENAVSFEINFKTGPSDDIAFHFKPHIGDHTTLNSFRNGSWETPENVPIEPFTSRGAFQIIVVFKSEGYEVYVNGLKHCTFKHRVPLEKVSLIAINGDTTIQLIGFAENWSK</sequence>
<protein>
    <submittedName>
        <fullName evidence="6">Uncharacterized protein LOC108264746 isoform X1</fullName>
    </submittedName>
</protein>